<dbReference type="GO" id="GO:0004806">
    <property type="term" value="F:triacylglycerol lipase activity"/>
    <property type="evidence" value="ECO:0007669"/>
    <property type="project" value="InterPro"/>
</dbReference>
<feature type="signal peptide" evidence="2">
    <location>
        <begin position="1"/>
        <end position="20"/>
    </location>
</feature>
<keyword evidence="2" id="KW-0732">Signal</keyword>
<gene>
    <name evidence="3" type="ORF">BCR38DRAFT_526737</name>
</gene>
<organism evidence="3 4">
    <name type="scientific">Pseudomassariella vexata</name>
    <dbReference type="NCBI Taxonomy" id="1141098"/>
    <lineage>
        <taxon>Eukaryota</taxon>
        <taxon>Fungi</taxon>
        <taxon>Dikarya</taxon>
        <taxon>Ascomycota</taxon>
        <taxon>Pezizomycotina</taxon>
        <taxon>Sordariomycetes</taxon>
        <taxon>Xylariomycetidae</taxon>
        <taxon>Amphisphaeriales</taxon>
        <taxon>Pseudomassariaceae</taxon>
        <taxon>Pseudomassariella</taxon>
    </lineage>
</organism>
<dbReference type="PANTHER" id="PTHR34853">
    <property type="match status" value="1"/>
</dbReference>
<proteinExistence type="predicted"/>
<dbReference type="InterPro" id="IPR029058">
    <property type="entry name" value="AB_hydrolase_fold"/>
</dbReference>
<evidence type="ECO:0000313" key="4">
    <source>
        <dbReference type="Proteomes" id="UP000193689"/>
    </source>
</evidence>
<keyword evidence="4" id="KW-1185">Reference proteome</keyword>
<dbReference type="PANTHER" id="PTHR34853:SF5">
    <property type="entry name" value="LIP-DOMAIN-CONTAINING PROTEIN-RELATED"/>
    <property type="match status" value="1"/>
</dbReference>
<protein>
    <submittedName>
        <fullName evidence="3">Secretory lipase-domain-containing protein</fullName>
    </submittedName>
</protein>
<comment type="caution">
    <text evidence="3">The sequence shown here is derived from an EMBL/GenBank/DDBJ whole genome shotgun (WGS) entry which is preliminary data.</text>
</comment>
<dbReference type="Gene3D" id="3.40.50.1820">
    <property type="entry name" value="alpha/beta hydrolase"/>
    <property type="match status" value="1"/>
</dbReference>
<evidence type="ECO:0000256" key="1">
    <source>
        <dbReference type="ARBA" id="ARBA00022801"/>
    </source>
</evidence>
<accession>A0A1Y2DNI1</accession>
<evidence type="ECO:0000256" key="2">
    <source>
        <dbReference type="SAM" id="SignalP"/>
    </source>
</evidence>
<reference evidence="3 4" key="1">
    <citation type="submission" date="2016-07" db="EMBL/GenBank/DDBJ databases">
        <title>Pervasive Adenine N6-methylation of Active Genes in Fungi.</title>
        <authorList>
            <consortium name="DOE Joint Genome Institute"/>
            <person name="Mondo S.J."/>
            <person name="Dannebaum R.O."/>
            <person name="Kuo R.C."/>
            <person name="Labutti K."/>
            <person name="Haridas S."/>
            <person name="Kuo A."/>
            <person name="Salamov A."/>
            <person name="Ahrendt S.R."/>
            <person name="Lipzen A."/>
            <person name="Sullivan W."/>
            <person name="Andreopoulos W.B."/>
            <person name="Clum A."/>
            <person name="Lindquist E."/>
            <person name="Daum C."/>
            <person name="Ramamoorthy G.K."/>
            <person name="Gryganskyi A."/>
            <person name="Culley D."/>
            <person name="Magnuson J.K."/>
            <person name="James T.Y."/>
            <person name="O'Malley M.A."/>
            <person name="Stajich J.E."/>
            <person name="Spatafora J.W."/>
            <person name="Visel A."/>
            <person name="Grigoriev I.V."/>
        </authorList>
    </citation>
    <scope>NUCLEOTIDE SEQUENCE [LARGE SCALE GENOMIC DNA]</scope>
    <source>
        <strain evidence="3 4">CBS 129021</strain>
    </source>
</reference>
<keyword evidence="1" id="KW-0378">Hydrolase</keyword>
<dbReference type="OrthoDB" id="2373480at2759"/>
<dbReference type="GeneID" id="63781580"/>
<sequence length="377" mass="40099">MTSLINLLLLWSLVARIALPAPTSFSTRDSCLISCTTSPIPPKQDPWYITPPESLNTPPPGTILRIRKAPGSLTSIISNSSAAYNILYRTTDSQYQPTWAVTTLFVPKSTTSAPGKTLLSYQIPYDSLNLNASPSYSLYASPAPSVVSLALGRGWHVVVGDYEGPKASFTAGVMSGHAVLDGVRAALSAECLGTFGLSSNAKYSMFGYSGGALAVEWAAELQGLYAPDLEFAGAALGGLTPNLTRVRDAVEGGPNAGLSPLSIVGITSQYPAARQYVVSRLKTSGPYNATTFLGVENGTSTAATFAYQNISDYFVGGMADFNVPLLNEVVWRDGIMGYHGVPKMPLFVYQAINVPHPHPGHPHMWDTQKCLINTASL</sequence>
<feature type="chain" id="PRO_5012056313" evidence="2">
    <location>
        <begin position="21"/>
        <end position="377"/>
    </location>
</feature>
<name>A0A1Y2DNI1_9PEZI</name>
<dbReference type="GO" id="GO:0016042">
    <property type="term" value="P:lipid catabolic process"/>
    <property type="evidence" value="ECO:0007669"/>
    <property type="project" value="InterPro"/>
</dbReference>
<dbReference type="InterPro" id="IPR005152">
    <property type="entry name" value="Lipase_secreted"/>
</dbReference>
<dbReference type="EMBL" id="MCFJ01000012">
    <property type="protein sequence ID" value="ORY60215.1"/>
    <property type="molecule type" value="Genomic_DNA"/>
</dbReference>
<dbReference type="SUPFAM" id="SSF53474">
    <property type="entry name" value="alpha/beta-Hydrolases"/>
    <property type="match status" value="1"/>
</dbReference>
<dbReference type="AlphaFoldDB" id="A0A1Y2DNI1"/>
<evidence type="ECO:0000313" key="3">
    <source>
        <dbReference type="EMBL" id="ORY60215.1"/>
    </source>
</evidence>
<dbReference type="InParanoid" id="A0A1Y2DNI1"/>
<dbReference type="Pfam" id="PF03583">
    <property type="entry name" value="LIP"/>
    <property type="match status" value="1"/>
</dbReference>
<dbReference type="Gene3D" id="1.10.260.130">
    <property type="match status" value="1"/>
</dbReference>
<dbReference type="Proteomes" id="UP000193689">
    <property type="component" value="Unassembled WGS sequence"/>
</dbReference>
<dbReference type="RefSeq" id="XP_040712649.1">
    <property type="nucleotide sequence ID" value="XM_040865368.1"/>
</dbReference>